<dbReference type="AlphaFoldDB" id="A0A8W4FCA6"/>
<dbReference type="InterPro" id="IPR000477">
    <property type="entry name" value="RT_dom"/>
</dbReference>
<dbReference type="PANTHER" id="PTHR31635">
    <property type="entry name" value="REVERSE TRANSCRIPTASE DOMAIN-CONTAINING PROTEIN-RELATED"/>
    <property type="match status" value="1"/>
</dbReference>
<sequence>MPTLTTLVQHSFGSPSHSKSTKAIQGIQIGREEVKLSPYADDMILGIENPKDSTQKLLELNNKFSKVAGYNINIQKSVAFLYTNNEILEKEHKNTVPFKITPLKNPKYLRIKLTKEVKDIC</sequence>
<dbReference type="PANTHER" id="PTHR31635:SF196">
    <property type="entry name" value="REVERSE TRANSCRIPTASE DOMAIN-CONTAINING PROTEIN-RELATED"/>
    <property type="match status" value="1"/>
</dbReference>
<organism evidence="2 3">
    <name type="scientific">Sus scrofa</name>
    <name type="common">Pig</name>
    <dbReference type="NCBI Taxonomy" id="9823"/>
    <lineage>
        <taxon>Eukaryota</taxon>
        <taxon>Metazoa</taxon>
        <taxon>Chordata</taxon>
        <taxon>Craniata</taxon>
        <taxon>Vertebrata</taxon>
        <taxon>Euteleostomi</taxon>
        <taxon>Mammalia</taxon>
        <taxon>Eutheria</taxon>
        <taxon>Laurasiatheria</taxon>
        <taxon>Artiodactyla</taxon>
        <taxon>Suina</taxon>
        <taxon>Suidae</taxon>
        <taxon>Sus</taxon>
    </lineage>
</organism>
<evidence type="ECO:0000313" key="3">
    <source>
        <dbReference type="Proteomes" id="UP000008227"/>
    </source>
</evidence>
<dbReference type="PROSITE" id="PS50878">
    <property type="entry name" value="RT_POL"/>
    <property type="match status" value="1"/>
</dbReference>
<keyword evidence="3" id="KW-1185">Reference proteome</keyword>
<evidence type="ECO:0000313" key="2">
    <source>
        <dbReference type="Ensembl" id="ENSSSCP00000076488.1"/>
    </source>
</evidence>
<reference evidence="2" key="1">
    <citation type="journal article" date="2020" name="Gigascience">
        <title>An improved pig reference genome sequence to enable pig genetics and genomics research.</title>
        <authorList>
            <person name="Warr A."/>
            <person name="Affara N."/>
            <person name="Aken B."/>
            <person name="Beiki H."/>
            <person name="Bickhart D.M."/>
            <person name="Billis K."/>
            <person name="Chow W."/>
            <person name="Eory L."/>
            <person name="Finlayson H.A."/>
            <person name="Flicek P."/>
            <person name="Giron C.G."/>
            <person name="Griffin D.K."/>
            <person name="Hall R."/>
            <person name="Hannum G."/>
            <person name="Hourlier T."/>
            <person name="Howe K."/>
            <person name="Hume D.A."/>
            <person name="Izuogu O."/>
            <person name="Kim K."/>
            <person name="Koren S."/>
            <person name="Liu H."/>
            <person name="Manchanda N."/>
            <person name="Martin F.J."/>
            <person name="Nonneman D.J."/>
            <person name="O'Connor R.E."/>
            <person name="Phillippy A.M."/>
            <person name="Rohrer G.A."/>
            <person name="Rosen B.D."/>
            <person name="Rund L.A."/>
            <person name="Sargent C.A."/>
            <person name="Schook L.B."/>
            <person name="Schroeder S.G."/>
            <person name="Schwartz A.S."/>
            <person name="Skinner B.M."/>
            <person name="Talbot R."/>
            <person name="Tseng E."/>
            <person name="Tuggle C.K."/>
            <person name="Watson M."/>
            <person name="Smith T.P.L."/>
            <person name="Archibald A.L."/>
        </authorList>
    </citation>
    <scope>NUCLEOTIDE SEQUENCE [LARGE SCALE GENOMIC DNA]</scope>
    <source>
        <strain evidence="2">Duroc</strain>
    </source>
</reference>
<dbReference type="Proteomes" id="UP000008227">
    <property type="component" value="Chromosome 4"/>
</dbReference>
<reference evidence="2" key="3">
    <citation type="submission" date="2025-09" db="UniProtKB">
        <authorList>
            <consortium name="Ensembl"/>
        </authorList>
    </citation>
    <scope>IDENTIFICATION</scope>
</reference>
<dbReference type="GeneTree" id="ENSGT01150000286946"/>
<name>A0A8W4FCA6_PIG</name>
<proteinExistence type="predicted"/>
<dbReference type="Ensembl" id="ENSSSCT00000096802.1">
    <property type="protein sequence ID" value="ENSSSCP00000076488.1"/>
    <property type="gene ID" value="ENSSSCG00000057775.1"/>
</dbReference>
<accession>A0A8W4FCA6</accession>
<evidence type="ECO:0000259" key="1">
    <source>
        <dbReference type="PROSITE" id="PS50878"/>
    </source>
</evidence>
<protein>
    <recommendedName>
        <fullName evidence="1">Reverse transcriptase domain-containing protein</fullName>
    </recommendedName>
</protein>
<feature type="domain" description="Reverse transcriptase" evidence="1">
    <location>
        <begin position="1"/>
        <end position="103"/>
    </location>
</feature>
<reference evidence="2" key="2">
    <citation type="submission" date="2025-08" db="UniProtKB">
        <authorList>
            <consortium name="Ensembl"/>
        </authorList>
    </citation>
    <scope>IDENTIFICATION</scope>
</reference>